<reference evidence="10" key="1">
    <citation type="submission" date="2021-03" db="EMBL/GenBank/DDBJ databases">
        <title>Bacillus suaedae sp. nov., isolated from Suaeda aralocaspica.</title>
        <authorList>
            <person name="Lei R.F.R."/>
        </authorList>
    </citation>
    <scope>NUCLEOTIDE SEQUENCE</scope>
    <source>
        <strain evidence="10">YZJH907-2</strain>
    </source>
</reference>
<dbReference type="CDD" id="cd06225">
    <property type="entry name" value="HAMP"/>
    <property type="match status" value="1"/>
</dbReference>
<dbReference type="PANTHER" id="PTHR32089:SF112">
    <property type="entry name" value="LYSOZYME-LIKE PROTEIN-RELATED"/>
    <property type="match status" value="1"/>
</dbReference>
<evidence type="ECO:0000313" key="11">
    <source>
        <dbReference type="Proteomes" id="UP000678228"/>
    </source>
</evidence>
<evidence type="ECO:0000256" key="1">
    <source>
        <dbReference type="ARBA" id="ARBA00004236"/>
    </source>
</evidence>
<dbReference type="SUPFAM" id="SSF58104">
    <property type="entry name" value="Methyl-accepting chemotaxis protein (MCP) signaling domain"/>
    <property type="match status" value="1"/>
</dbReference>
<dbReference type="Pfam" id="PF00015">
    <property type="entry name" value="MCPsignal"/>
    <property type="match status" value="1"/>
</dbReference>
<dbReference type="InterPro" id="IPR004089">
    <property type="entry name" value="MCPsignal_dom"/>
</dbReference>
<keyword evidence="7" id="KW-1133">Transmembrane helix</keyword>
<evidence type="ECO:0000256" key="4">
    <source>
        <dbReference type="ARBA" id="ARBA00023224"/>
    </source>
</evidence>
<evidence type="ECO:0000259" key="8">
    <source>
        <dbReference type="PROSITE" id="PS50111"/>
    </source>
</evidence>
<dbReference type="CDD" id="cd11386">
    <property type="entry name" value="MCP_signal"/>
    <property type="match status" value="1"/>
</dbReference>
<organism evidence="10 11">
    <name type="scientific">Halalkalibacter suaedae</name>
    <dbReference type="NCBI Taxonomy" id="2822140"/>
    <lineage>
        <taxon>Bacteria</taxon>
        <taxon>Bacillati</taxon>
        <taxon>Bacillota</taxon>
        <taxon>Bacilli</taxon>
        <taxon>Bacillales</taxon>
        <taxon>Bacillaceae</taxon>
        <taxon>Halalkalibacter</taxon>
    </lineage>
</organism>
<keyword evidence="4 6" id="KW-0807">Transducer</keyword>
<dbReference type="Gene3D" id="6.10.340.10">
    <property type="match status" value="1"/>
</dbReference>
<dbReference type="PROSITE" id="PS50111">
    <property type="entry name" value="CHEMOTAXIS_TRANSDUC_2"/>
    <property type="match status" value="1"/>
</dbReference>
<dbReference type="Pfam" id="PF00672">
    <property type="entry name" value="HAMP"/>
    <property type="match status" value="1"/>
</dbReference>
<keyword evidence="11" id="KW-1185">Reference proteome</keyword>
<dbReference type="AlphaFoldDB" id="A0A940X0R7"/>
<dbReference type="Proteomes" id="UP000678228">
    <property type="component" value="Unassembled WGS sequence"/>
</dbReference>
<comment type="caution">
    <text evidence="10">The sequence shown here is derived from an EMBL/GenBank/DDBJ whole genome shotgun (WGS) entry which is preliminary data.</text>
</comment>
<evidence type="ECO:0000256" key="3">
    <source>
        <dbReference type="ARBA" id="ARBA00023136"/>
    </source>
</evidence>
<evidence type="ECO:0000259" key="9">
    <source>
        <dbReference type="PROSITE" id="PS50885"/>
    </source>
</evidence>
<dbReference type="GO" id="GO:0005886">
    <property type="term" value="C:plasma membrane"/>
    <property type="evidence" value="ECO:0007669"/>
    <property type="project" value="UniProtKB-SubCell"/>
</dbReference>
<feature type="transmembrane region" description="Helical" evidence="7">
    <location>
        <begin position="183"/>
        <end position="208"/>
    </location>
</feature>
<dbReference type="SMART" id="SM00304">
    <property type="entry name" value="HAMP"/>
    <property type="match status" value="1"/>
</dbReference>
<dbReference type="PROSITE" id="PS50885">
    <property type="entry name" value="HAMP"/>
    <property type="match status" value="1"/>
</dbReference>
<keyword evidence="2" id="KW-1003">Cell membrane</keyword>
<accession>A0A940X0R7</accession>
<dbReference type="InterPro" id="IPR003660">
    <property type="entry name" value="HAMP_dom"/>
</dbReference>
<evidence type="ECO:0000256" key="5">
    <source>
        <dbReference type="ARBA" id="ARBA00029447"/>
    </source>
</evidence>
<proteinExistence type="inferred from homology"/>
<keyword evidence="3 7" id="KW-0472">Membrane</keyword>
<dbReference type="EMBL" id="JAGKSQ010000011">
    <property type="protein sequence ID" value="MBP3953235.1"/>
    <property type="molecule type" value="Genomic_DNA"/>
</dbReference>
<keyword evidence="7" id="KW-0812">Transmembrane</keyword>
<name>A0A940X0R7_9BACI</name>
<dbReference type="Gene3D" id="1.10.287.950">
    <property type="entry name" value="Methyl-accepting chemotaxis protein"/>
    <property type="match status" value="1"/>
</dbReference>
<sequence>MGKRFWRDRSIGGKYAIVFAVVMLTFIGSLILTFWLLSNTSSSIQETRTKNEIVIQVSELMSLYQEKYLNIPEYIIAEQDERLVQYLTLSEQFVATAKELRGNISEDEHLSMFNQIIDNNHALDEYYFSEIVPNVQQINTDTFAELQEQANQLKVETIALGDSLMEAAVSSNTSSIENAQGNIGVTIAVLIGSVLVSIIVSIALIYIISRRIRQSLNKVVETSDQIAKGNLNVPKLNDDSRDEIGLLSKSINEMGTSLKNMINEVSTLANSVDHQVQNFTLKADEVKQSSEQVATTIEELASGASSQANEATVISERTQNLTQQIVGASENGDRLATFSEEVLTVSVDGDLQMKESLKQMESIYQIVEESVVKINDLEQQTNSISTFVGVIQSIAEQTNLLALNASIEAARAGESGKGFAVVADEVRKLAEEVSVSVKSITEIVNSIKGETGQMVKDLTAGYEEVNKGKNQIEMSGKYFSEIKDKVSNMVERVSEISTTLTEFHVASEEISNSVEHIAAISEQSAAGAEEISASVIEQQSAINQVSTGANELTELVKGMNTLIQHFDVGADNVIESEEKQHLSRENRKEDVS</sequence>
<evidence type="ECO:0000256" key="7">
    <source>
        <dbReference type="SAM" id="Phobius"/>
    </source>
</evidence>
<comment type="subcellular location">
    <subcellularLocation>
        <location evidence="1">Cell membrane</location>
    </subcellularLocation>
</comment>
<protein>
    <submittedName>
        <fullName evidence="10">Methyl-accepting chemotaxis protein</fullName>
    </submittedName>
</protein>
<gene>
    <name evidence="10" type="ORF">J7W16_19095</name>
</gene>
<feature type="domain" description="HAMP" evidence="9">
    <location>
        <begin position="210"/>
        <end position="263"/>
    </location>
</feature>
<dbReference type="RefSeq" id="WP_210599093.1">
    <property type="nucleotide sequence ID" value="NZ_JAGKSQ010000011.1"/>
</dbReference>
<feature type="domain" description="Methyl-accepting transducer" evidence="8">
    <location>
        <begin position="282"/>
        <end position="518"/>
    </location>
</feature>
<evidence type="ECO:0000313" key="10">
    <source>
        <dbReference type="EMBL" id="MBP3953235.1"/>
    </source>
</evidence>
<evidence type="ECO:0000256" key="2">
    <source>
        <dbReference type="ARBA" id="ARBA00022475"/>
    </source>
</evidence>
<dbReference type="PANTHER" id="PTHR32089">
    <property type="entry name" value="METHYL-ACCEPTING CHEMOTAXIS PROTEIN MCPB"/>
    <property type="match status" value="1"/>
</dbReference>
<dbReference type="SMART" id="SM00283">
    <property type="entry name" value="MA"/>
    <property type="match status" value="1"/>
</dbReference>
<dbReference type="GO" id="GO:0007165">
    <property type="term" value="P:signal transduction"/>
    <property type="evidence" value="ECO:0007669"/>
    <property type="project" value="UniProtKB-KW"/>
</dbReference>
<feature type="transmembrane region" description="Helical" evidence="7">
    <location>
        <begin position="12"/>
        <end position="37"/>
    </location>
</feature>
<comment type="similarity">
    <text evidence="5">Belongs to the methyl-accepting chemotaxis (MCP) protein family.</text>
</comment>
<evidence type="ECO:0000256" key="6">
    <source>
        <dbReference type="PROSITE-ProRule" id="PRU00284"/>
    </source>
</evidence>